<feature type="transmembrane region" description="Helical" evidence="2">
    <location>
        <begin position="615"/>
        <end position="634"/>
    </location>
</feature>
<feature type="transmembrane region" description="Helical" evidence="2">
    <location>
        <begin position="243"/>
        <end position="262"/>
    </location>
</feature>
<dbReference type="Proteomes" id="UP000606974">
    <property type="component" value="Unassembled WGS sequence"/>
</dbReference>
<evidence type="ECO:0000313" key="4">
    <source>
        <dbReference type="Proteomes" id="UP000606974"/>
    </source>
</evidence>
<feature type="transmembrane region" description="Helical" evidence="2">
    <location>
        <begin position="590"/>
        <end position="609"/>
    </location>
</feature>
<organism evidence="3 4">
    <name type="scientific">Endocarpon pusillum</name>
    <dbReference type="NCBI Taxonomy" id="364733"/>
    <lineage>
        <taxon>Eukaryota</taxon>
        <taxon>Fungi</taxon>
        <taxon>Dikarya</taxon>
        <taxon>Ascomycota</taxon>
        <taxon>Pezizomycotina</taxon>
        <taxon>Eurotiomycetes</taxon>
        <taxon>Chaetothyriomycetidae</taxon>
        <taxon>Verrucariales</taxon>
        <taxon>Verrucariaceae</taxon>
        <taxon>Endocarpon</taxon>
    </lineage>
</organism>
<sequence>MADIHTDVEDSPKTRLRSLALPTTRFGQAYKSVAPDEIELVSNREAPSDRDRRRHAAKGNRKGFKVASRPACLQKLFWKETWSDVKSVPWGWLGRRFLSHLLPLLVITGLLILLIFMSLSPAKFTSYTGDFCKPDGTFSLSFEDSTPWKRDAIFALNLNFGKYTFGEAKLIDVCWDVGVGRGGQAFLAVFSYLILTKGLTRTMETSSVSHDTFEAVTLQNYTITSVAFLIKDFFKTRGYRAKVAMFWTILAGLFILSVPTWLSAMTGYTADSKSYIQDKGSTLVPAGNFQPVIYTIHDGARFGNDFLNDTLCTVPWKSSIRQLDRLNRYDCDLFRPIFNGTGDGNIDFSSLDGYECKWMWAVSKYVSDYGFLGKSTAINTTFYQPNRGLYGTIPRVVSPALNISAHFVISREHNTDADWYSYPYGQTWQNPDDDQYTFNVTNPVFWDDNSQTLYNLTEFNLAGSCQQQGLVKYKWGFSFILLYAFVVTFLVWTMGMWAFYLDSWLHSRLDIAHRQVGLERAVLDLSKSMQSKVNADQVELHSNSQLRTLVKINLLTYSDLVDLHVDTRWNKYRQWWRDFRFKQWAKDEKWWLGAMIFFDLMCILSWTPTNLAYGWVREFAMFPGFGAFLVIIVGRKVRSRWLLFAFWFLLFWALNFWWLLSYILFISSVRKQHNGSYSTVVR</sequence>
<keyword evidence="2" id="KW-1133">Transmembrane helix</keyword>
<accession>A0A8H7AHZ2</accession>
<feature type="transmembrane region" description="Helical" evidence="2">
    <location>
        <begin position="641"/>
        <end position="665"/>
    </location>
</feature>
<reference evidence="3" key="1">
    <citation type="submission" date="2020-02" db="EMBL/GenBank/DDBJ databases">
        <authorList>
            <person name="Palmer J.M."/>
        </authorList>
    </citation>
    <scope>NUCLEOTIDE SEQUENCE</scope>
    <source>
        <strain evidence="3">EPUS1.4</strain>
        <tissue evidence="3">Thallus</tissue>
    </source>
</reference>
<dbReference type="AlphaFoldDB" id="A0A8H7AHZ2"/>
<gene>
    <name evidence="3" type="ORF">GJ744_010669</name>
</gene>
<name>A0A8H7AHZ2_9EURO</name>
<dbReference type="OrthoDB" id="3903561at2759"/>
<proteinExistence type="predicted"/>
<feature type="region of interest" description="Disordered" evidence="1">
    <location>
        <begin position="43"/>
        <end position="62"/>
    </location>
</feature>
<protein>
    <submittedName>
        <fullName evidence="3">Uncharacterized protein</fullName>
    </submittedName>
</protein>
<evidence type="ECO:0000313" key="3">
    <source>
        <dbReference type="EMBL" id="KAF7507352.1"/>
    </source>
</evidence>
<keyword evidence="4" id="KW-1185">Reference proteome</keyword>
<evidence type="ECO:0000256" key="2">
    <source>
        <dbReference type="SAM" id="Phobius"/>
    </source>
</evidence>
<evidence type="ECO:0000256" key="1">
    <source>
        <dbReference type="SAM" id="MobiDB-lite"/>
    </source>
</evidence>
<feature type="transmembrane region" description="Helical" evidence="2">
    <location>
        <begin position="97"/>
        <end position="117"/>
    </location>
</feature>
<keyword evidence="2" id="KW-0812">Transmembrane</keyword>
<dbReference type="EMBL" id="JAACFV010000070">
    <property type="protein sequence ID" value="KAF7507352.1"/>
    <property type="molecule type" value="Genomic_DNA"/>
</dbReference>
<feature type="transmembrane region" description="Helical" evidence="2">
    <location>
        <begin position="475"/>
        <end position="500"/>
    </location>
</feature>
<comment type="caution">
    <text evidence="3">The sequence shown here is derived from an EMBL/GenBank/DDBJ whole genome shotgun (WGS) entry which is preliminary data.</text>
</comment>
<feature type="compositionally biased region" description="Basic residues" evidence="1">
    <location>
        <begin position="52"/>
        <end position="62"/>
    </location>
</feature>
<keyword evidence="2" id="KW-0472">Membrane</keyword>